<evidence type="ECO:0000313" key="2">
    <source>
        <dbReference type="Proteomes" id="UP000669179"/>
    </source>
</evidence>
<accession>A0A939PH04</accession>
<comment type="caution">
    <text evidence="1">The sequence shown here is derived from an EMBL/GenBank/DDBJ whole genome shotgun (WGS) entry which is preliminary data.</text>
</comment>
<dbReference type="Gene3D" id="3.40.50.300">
    <property type="entry name" value="P-loop containing nucleotide triphosphate hydrolases"/>
    <property type="match status" value="1"/>
</dbReference>
<proteinExistence type="predicted"/>
<dbReference type="RefSeq" id="WP_208260722.1">
    <property type="nucleotide sequence ID" value="NZ_JAGEOJ010000017.1"/>
</dbReference>
<evidence type="ECO:0008006" key="3">
    <source>
        <dbReference type="Google" id="ProtNLM"/>
    </source>
</evidence>
<keyword evidence="2" id="KW-1185">Reference proteome</keyword>
<protein>
    <recommendedName>
        <fullName evidence="3">LuxR family transcriptional regulator</fullName>
    </recommendedName>
</protein>
<dbReference type="PANTHER" id="PTHR47691:SF3">
    <property type="entry name" value="HTH-TYPE TRANSCRIPTIONAL REGULATOR RV0890C-RELATED"/>
    <property type="match status" value="1"/>
</dbReference>
<evidence type="ECO:0000313" key="1">
    <source>
        <dbReference type="EMBL" id="MBO2452697.1"/>
    </source>
</evidence>
<dbReference type="PANTHER" id="PTHR47691">
    <property type="entry name" value="REGULATOR-RELATED"/>
    <property type="match status" value="1"/>
</dbReference>
<name>A0A939PH04_9ACTN</name>
<sequence length="671" mass="73293">MDGRTAPQSGNLPDMLPSFVGHGDDLARIDAALQTSRLVTLVGVAGVGKTRTAVEAGDRVRERFADGVWLIPLSQVRDGALVAHTVALETHARDQTARPVLELLIEHLANQECLLILDTCEHLLADCGALASALLEACPSVRIIATSRQPLEGPGQTLIEIEPLPVSPDLDDPGGDAIALFVRRAREAAGFELTRENADAVAALCRRLDGLPLALELVAAQLRERTIEELAERPDVRADLPPKGDHTFIAPHGGLWTAIGWSHELCTPAERLLWARASVFAGGFSHGAAHEVCSGDPIPDVGETLASLVNKSILVWSGDRYRLLDPMREYGAFWLRELGEQRQTRIRHRDRYLAMARTAFPQWTGAEQARWYRNLAADYAEVRLAMETCLAEPGPAAVEFAGALWFFWFSCEYEREGRAYLERALAHDTSPGPMRVRAAWALGTVMTAQGDMDGIERCIRECRSAAPDTDAMRAADYIEGTDWAMSGRPDLALERLVSLAGSDWEPGVQEAVWMLARAALAFARLAMGDYAEAGRIAEDMRADGQRRGELKFQSWGYYIQSLIDFSSADHAAAERNAAIAFEGSRELGDSSNMALAVEAQALALAAQNDHEQAAHLLGVSHRLWHPNGGRDRFTTPELASARAACEDELAKALGQEAWDQHFFSGLHAPLP</sequence>
<gene>
    <name evidence="1" type="ORF">J4573_36785</name>
</gene>
<dbReference type="EMBL" id="JAGEOJ010000017">
    <property type="protein sequence ID" value="MBO2452697.1"/>
    <property type="molecule type" value="Genomic_DNA"/>
</dbReference>
<dbReference type="InterPro" id="IPR027417">
    <property type="entry name" value="P-loop_NTPase"/>
</dbReference>
<reference evidence="1" key="1">
    <citation type="submission" date="2021-03" db="EMBL/GenBank/DDBJ databases">
        <authorList>
            <person name="Kanchanasin P."/>
            <person name="Saeng-In P."/>
            <person name="Phongsopitanun W."/>
            <person name="Yuki M."/>
            <person name="Kudo T."/>
            <person name="Ohkuma M."/>
            <person name="Tanasupawat S."/>
        </authorList>
    </citation>
    <scope>NUCLEOTIDE SEQUENCE</scope>
    <source>
        <strain evidence="1">GKU 128</strain>
    </source>
</reference>
<dbReference type="SUPFAM" id="SSF52540">
    <property type="entry name" value="P-loop containing nucleoside triphosphate hydrolases"/>
    <property type="match status" value="1"/>
</dbReference>
<dbReference type="PRINTS" id="PR00364">
    <property type="entry name" value="DISEASERSIST"/>
</dbReference>
<dbReference type="Proteomes" id="UP000669179">
    <property type="component" value="Unassembled WGS sequence"/>
</dbReference>
<dbReference type="AlphaFoldDB" id="A0A939PH04"/>
<organism evidence="1 2">
    <name type="scientific">Actinomadura barringtoniae</name>
    <dbReference type="NCBI Taxonomy" id="1427535"/>
    <lineage>
        <taxon>Bacteria</taxon>
        <taxon>Bacillati</taxon>
        <taxon>Actinomycetota</taxon>
        <taxon>Actinomycetes</taxon>
        <taxon>Streptosporangiales</taxon>
        <taxon>Thermomonosporaceae</taxon>
        <taxon>Actinomadura</taxon>
    </lineage>
</organism>